<gene>
    <name evidence="5" type="ORF">NC992_13685</name>
</gene>
<evidence type="ECO:0000313" key="6">
    <source>
        <dbReference type="Proteomes" id="UP001482513"/>
    </source>
</evidence>
<dbReference type="EMBL" id="JAMPKX010000005">
    <property type="protein sequence ID" value="MEP0947930.1"/>
    <property type="molecule type" value="Genomic_DNA"/>
</dbReference>
<proteinExistence type="inferred from homology"/>
<reference evidence="5 6" key="1">
    <citation type="submission" date="2022-04" db="EMBL/GenBank/DDBJ databases">
        <title>Positive selection, recombination, and allopatry shape intraspecific diversity of widespread and dominant cyanobacteria.</title>
        <authorList>
            <person name="Wei J."/>
            <person name="Shu W."/>
            <person name="Hu C."/>
        </authorList>
    </citation>
    <scope>NUCLEOTIDE SEQUENCE [LARGE SCALE GENOMIC DNA]</scope>
    <source>
        <strain evidence="5 6">DQ-A4</strain>
    </source>
</reference>
<protein>
    <submittedName>
        <fullName evidence="5">LCP family protein</fullName>
    </submittedName>
</protein>
<dbReference type="Pfam" id="PF03816">
    <property type="entry name" value="LytR_cpsA_psr"/>
    <property type="match status" value="1"/>
</dbReference>
<dbReference type="InterPro" id="IPR004474">
    <property type="entry name" value="LytR_CpsA_psr"/>
</dbReference>
<feature type="region of interest" description="Disordered" evidence="2">
    <location>
        <begin position="1"/>
        <end position="26"/>
    </location>
</feature>
<name>A0ABV0K601_9CYAN</name>
<evidence type="ECO:0000256" key="2">
    <source>
        <dbReference type="SAM" id="MobiDB-lite"/>
    </source>
</evidence>
<dbReference type="InterPro" id="IPR027381">
    <property type="entry name" value="LytR/CpsA/Psr_C"/>
</dbReference>
<dbReference type="Pfam" id="PF13399">
    <property type="entry name" value="LytR_C"/>
    <property type="match status" value="1"/>
</dbReference>
<accession>A0ABV0K601</accession>
<organism evidence="5 6">
    <name type="scientific">Leptolyngbya subtilissima DQ-A4</name>
    <dbReference type="NCBI Taxonomy" id="2933933"/>
    <lineage>
        <taxon>Bacteria</taxon>
        <taxon>Bacillati</taxon>
        <taxon>Cyanobacteriota</taxon>
        <taxon>Cyanophyceae</taxon>
        <taxon>Leptolyngbyales</taxon>
        <taxon>Leptolyngbyaceae</taxon>
        <taxon>Leptolyngbya group</taxon>
        <taxon>Leptolyngbya</taxon>
    </lineage>
</organism>
<evidence type="ECO:0000256" key="1">
    <source>
        <dbReference type="ARBA" id="ARBA00006068"/>
    </source>
</evidence>
<evidence type="ECO:0000259" key="4">
    <source>
        <dbReference type="Pfam" id="PF13399"/>
    </source>
</evidence>
<evidence type="ECO:0000313" key="5">
    <source>
        <dbReference type="EMBL" id="MEP0947930.1"/>
    </source>
</evidence>
<evidence type="ECO:0000259" key="3">
    <source>
        <dbReference type="Pfam" id="PF03816"/>
    </source>
</evidence>
<dbReference type="PANTHER" id="PTHR33392:SF6">
    <property type="entry name" value="POLYISOPRENYL-TEICHOIC ACID--PEPTIDOGLYCAN TEICHOIC ACID TRANSFERASE TAGU"/>
    <property type="match status" value="1"/>
</dbReference>
<dbReference type="Proteomes" id="UP001482513">
    <property type="component" value="Unassembled WGS sequence"/>
</dbReference>
<comment type="similarity">
    <text evidence="1">Belongs to the LytR/CpsA/Psr (LCP) family.</text>
</comment>
<dbReference type="PANTHER" id="PTHR33392">
    <property type="entry name" value="POLYISOPRENYL-TEICHOIC ACID--PEPTIDOGLYCAN TEICHOIC ACID TRANSFERASE TAGU"/>
    <property type="match status" value="1"/>
</dbReference>
<keyword evidence="6" id="KW-1185">Reference proteome</keyword>
<dbReference type="Gene3D" id="3.40.630.190">
    <property type="entry name" value="LCP protein"/>
    <property type="match status" value="1"/>
</dbReference>
<dbReference type="NCBIfam" id="TIGR00350">
    <property type="entry name" value="lytR_cpsA_psr"/>
    <property type="match status" value="1"/>
</dbReference>
<sequence>MSQRHPQHLNARSPQGHPQKMPTQQRRRMPRMLGVGIALASVAGISGVAGAMLAVSLSAAPLMQQDLSAEESGVFSQDAAIASSGNLRLPRLTRPVNILVLGVKVLTTDVESVPPELEDVGYHALVNSFDGLSDSMLLLRFNPQTEQMVVLSLPRDTRTYVRGRLTKLNEANRDGGPALAAESVSDLLGGVAVDRYVRINVQGVEKLIDALGGVTVNVPADMKYQDDSQHLYINLKAGEQKLNGNQALQFLRFRYDSQGDIGRIQRQQMFMRALAEQALNPATIARLPKILSVIQENVDTNLSVEELLALVGYGAQINRSNVQMLMLPGNFSSPQEFAASYWIPSYNDIDGMVDQYFGFGTQRVATTSDPSRVRVAIQDSTNDPVAVQALTRALRESGYSNIFIDQTLNAPLPISRIVAQRGDGATAEMVHRFLGIGEVRVESTGALNSDITIQLGQDWNQGLGESL</sequence>
<dbReference type="InterPro" id="IPR050922">
    <property type="entry name" value="LytR/CpsA/Psr_CW_biosynth"/>
</dbReference>
<feature type="domain" description="Cell envelope-related transcriptional attenuator" evidence="3">
    <location>
        <begin position="133"/>
        <end position="278"/>
    </location>
</feature>
<feature type="domain" description="LytR/CpsA/Psr regulator C-terminal" evidence="4">
    <location>
        <begin position="372"/>
        <end position="459"/>
    </location>
</feature>
<comment type="caution">
    <text evidence="5">The sequence shown here is derived from an EMBL/GenBank/DDBJ whole genome shotgun (WGS) entry which is preliminary data.</text>
</comment>